<accession>A0ACC5T148</accession>
<dbReference type="EMBL" id="JAGGJR010000008">
    <property type="protein sequence ID" value="MBP1874830.1"/>
    <property type="molecule type" value="Genomic_DNA"/>
</dbReference>
<sequence>MTDEFDKLSGLTPPKASNEARARALAAAMQAFDETQENSTATQGSVPPVRQSSIFNRIWSPIMNRKLLAGSALATLLVVPAAAFLTLELTRNGAAIGESVQEIALKDEGKRQAQPEASAARVDSEGAARKREVVPAPTPKPAFPEALVDTKKPAPSQFAPDALSAGQQEAKVEERQSAATSGEQSPAFDADEIASLLNRPETGGGAKRTVVQSSPAPTAAAEADAMANQTMSDSAAQLSAEGGAQGRLTYLPAPVVSPEMQPVQPENRERFAKADSNPVKSVATDPVSTFSVDVDTASYAFARRSLMEGQMPDRDAVRVEEMVNYFPYDWPRPTSAAEPFKATVTVMPTPWNGGTRLMHVAVKGYDVVPSDAPKANLVFLIDVSGSMDEPDKLPLLKAAFRLLVERLKPQDTVSIVTYAGNAGTVLEPTTVKDKARILQAIDTLQPGGSTAGAEGIDAAYRLAENAFVKGGVNRVMLATDGDFNVGPASDDELKAMIEAKRKSGIFLSVLGFGRGNYNDALMQTIAQNGNGTAAYIDTLAEAQKTLVEEAGSSLFPIAKDVKLQVEFNPAAIAEYRLIGYETRALKREDFNNDKVDAGDIGSGHSVTAIYEVTPKGSPAVLNDDLRYKAAEKPAADASANAGELAFLNIRYKKPDSDRSELITTPVTEANAVPSLGEAPNDVRFSVAVAAFGQKLSGVTAVEDYSYDAVIELAAASKGADPFGYRGEFVNLVRLAKGLSGGGSSAN</sequence>
<proteinExistence type="predicted"/>
<name>A0ACC5T148_ENSAD</name>
<evidence type="ECO:0000313" key="1">
    <source>
        <dbReference type="EMBL" id="MBP1874830.1"/>
    </source>
</evidence>
<evidence type="ECO:0000313" key="2">
    <source>
        <dbReference type="Proteomes" id="UP000823773"/>
    </source>
</evidence>
<comment type="caution">
    <text evidence="1">The sequence shown here is derived from an EMBL/GenBank/DDBJ whole genome shotgun (WGS) entry which is preliminary data.</text>
</comment>
<gene>
    <name evidence="1" type="ORF">J2Z19_004563</name>
</gene>
<protein>
    <submittedName>
        <fullName evidence="1">Ca-activated chloride channel family protein</fullName>
    </submittedName>
</protein>
<dbReference type="Proteomes" id="UP000823773">
    <property type="component" value="Unassembled WGS sequence"/>
</dbReference>
<organism evidence="1 2">
    <name type="scientific">Ensifer adhaerens</name>
    <name type="common">Sinorhizobium morelense</name>
    <dbReference type="NCBI Taxonomy" id="106592"/>
    <lineage>
        <taxon>Bacteria</taxon>
        <taxon>Pseudomonadati</taxon>
        <taxon>Pseudomonadota</taxon>
        <taxon>Alphaproteobacteria</taxon>
        <taxon>Hyphomicrobiales</taxon>
        <taxon>Rhizobiaceae</taxon>
        <taxon>Sinorhizobium/Ensifer group</taxon>
        <taxon>Ensifer</taxon>
    </lineage>
</organism>
<reference evidence="1" key="1">
    <citation type="submission" date="2021-03" db="EMBL/GenBank/DDBJ databases">
        <title>Genomic Encyclopedia of Type Strains, Phase IV (KMG-IV): sequencing the most valuable type-strain genomes for metagenomic binning, comparative biology and taxonomic classification.</title>
        <authorList>
            <person name="Goeker M."/>
        </authorList>
    </citation>
    <scope>NUCLEOTIDE SEQUENCE</scope>
    <source>
        <strain evidence="1">DSM 18131</strain>
    </source>
</reference>
<keyword evidence="2" id="KW-1185">Reference proteome</keyword>